<evidence type="ECO:0000259" key="1">
    <source>
        <dbReference type="Pfam" id="PF01636"/>
    </source>
</evidence>
<evidence type="ECO:0000313" key="2">
    <source>
        <dbReference type="EMBL" id="QLI69878.1"/>
    </source>
</evidence>
<dbReference type="Gene3D" id="3.30.200.20">
    <property type="entry name" value="Phosphorylase Kinase, domain 1"/>
    <property type="match status" value="1"/>
</dbReference>
<dbReference type="AlphaFoldDB" id="A0A7D5UYD7"/>
<feature type="domain" description="Aminoglycoside phosphotransferase" evidence="1">
    <location>
        <begin position="49"/>
        <end position="325"/>
    </location>
</feature>
<name>A0A7D5UYD7_9HYPO</name>
<dbReference type="KEGG" id="mbrn:26243062"/>
<dbReference type="InterPro" id="IPR002575">
    <property type="entry name" value="Aminoglycoside_PTrfase"/>
</dbReference>
<proteinExistence type="predicted"/>
<evidence type="ECO:0000313" key="3">
    <source>
        <dbReference type="Proteomes" id="UP000510686"/>
    </source>
</evidence>
<dbReference type="PANTHER" id="PTHR21310:SF37">
    <property type="entry name" value="AMINOGLYCOSIDE PHOSPHOTRANSFERASE DOMAIN-CONTAINING PROTEIN"/>
    <property type="match status" value="1"/>
</dbReference>
<gene>
    <name evidence="2" type="ORF">G6M90_00g060830</name>
</gene>
<dbReference type="InterPro" id="IPR011009">
    <property type="entry name" value="Kinase-like_dom_sf"/>
</dbReference>
<dbReference type="Proteomes" id="UP000510686">
    <property type="component" value="Chromosome 3"/>
</dbReference>
<dbReference type="GeneID" id="26243062"/>
<dbReference type="EMBL" id="CP058934">
    <property type="protein sequence ID" value="QLI69878.1"/>
    <property type="molecule type" value="Genomic_DNA"/>
</dbReference>
<dbReference type="SUPFAM" id="SSF56112">
    <property type="entry name" value="Protein kinase-like (PK-like)"/>
    <property type="match status" value="1"/>
</dbReference>
<dbReference type="Pfam" id="PF01636">
    <property type="entry name" value="APH"/>
    <property type="match status" value="1"/>
</dbReference>
<dbReference type="OrthoDB" id="5412996at2759"/>
<sequence>MWMQGDDVAWEESDRIEREWRESVLTTPTMLAIGNFVAKHRQGVPQEIGPLKAGAFNALFRLTYLDGGSAVIRFAKPGRTMFPEEKIRNEVATIRYIQDHTAIPVPFILHWGTREESPLGIGPFIIMDYINHEMNMTAALNTPGLTLDIPPVLDPNIDEAKLEMLYRQVASILLQLSKLELPLIGALEETHEWSWEVTRRPLSMPMNELVRTGTFPRAKLPTSRFNTSSEYFQALAKLHVDHLTSQRNDAIESRADCQRKYTARQLFQKLARERKLVSDRHDKGPFRFWCDDLRPSNILLDANLQIVAVIDWEFSYAAPSEFTFAPPWWLLIEQPEYWENGLDDWVQQYERRLATFLKAMVDCEDASIAAGQLLQEQRLSGEMRESWASGDFWTVYAARRNFAFDGVFWEKLDPRFFGPDKGDSDPGDAWMKRLELLDEQARAAMEAFVDGKVAESETRELAWEPDEVF</sequence>
<dbReference type="RefSeq" id="XP_014544650.1">
    <property type="nucleotide sequence ID" value="XM_014689164.1"/>
</dbReference>
<keyword evidence="3" id="KW-1185">Reference proteome</keyword>
<protein>
    <recommendedName>
        <fullName evidence="1">Aminoglycoside phosphotransferase domain-containing protein</fullName>
    </recommendedName>
</protein>
<reference evidence="2 3" key="1">
    <citation type="submission" date="2020-07" db="EMBL/GenBank/DDBJ databases">
        <title>Telomere length de novo assembly of all 7 chromosomes of the fungus, Metarhizium brunneum, using a novel assembly pipeline.</title>
        <authorList>
            <person name="Saud z."/>
            <person name="Kortsinoglou A."/>
            <person name="Kouvelis V.N."/>
            <person name="Butt T.M."/>
        </authorList>
    </citation>
    <scope>NUCLEOTIDE SEQUENCE [LARGE SCALE GENOMIC DNA]</scope>
    <source>
        <strain evidence="2 3">4556</strain>
    </source>
</reference>
<organism evidence="2 3">
    <name type="scientific">Metarhizium brunneum</name>
    <dbReference type="NCBI Taxonomy" id="500148"/>
    <lineage>
        <taxon>Eukaryota</taxon>
        <taxon>Fungi</taxon>
        <taxon>Dikarya</taxon>
        <taxon>Ascomycota</taxon>
        <taxon>Pezizomycotina</taxon>
        <taxon>Sordariomycetes</taxon>
        <taxon>Hypocreomycetidae</taxon>
        <taxon>Hypocreales</taxon>
        <taxon>Clavicipitaceae</taxon>
        <taxon>Metarhizium</taxon>
    </lineage>
</organism>
<accession>A0A7D5UYD7</accession>
<dbReference type="InterPro" id="IPR051678">
    <property type="entry name" value="AGP_Transferase"/>
</dbReference>
<dbReference type="PANTHER" id="PTHR21310">
    <property type="entry name" value="AMINOGLYCOSIDE PHOSPHOTRANSFERASE-RELATED-RELATED"/>
    <property type="match status" value="1"/>
</dbReference>